<evidence type="ECO:0000256" key="5">
    <source>
        <dbReference type="ARBA" id="ARBA00023136"/>
    </source>
</evidence>
<gene>
    <name evidence="9" type="ORF">BOTBODRAFT_38000</name>
</gene>
<dbReference type="GO" id="GO:0005886">
    <property type="term" value="C:plasma membrane"/>
    <property type="evidence" value="ECO:0007669"/>
    <property type="project" value="UniProtKB-SubCell"/>
</dbReference>
<evidence type="ECO:0000256" key="3">
    <source>
        <dbReference type="ARBA" id="ARBA00022692"/>
    </source>
</evidence>
<dbReference type="InterPro" id="IPR052053">
    <property type="entry name" value="IM_YidH-like"/>
</dbReference>
<feature type="transmembrane region" description="Helical" evidence="7">
    <location>
        <begin position="192"/>
        <end position="215"/>
    </location>
</feature>
<dbReference type="InParanoid" id="A0A067M8Y4"/>
<proteinExistence type="predicted"/>
<evidence type="ECO:0000313" key="10">
    <source>
        <dbReference type="Proteomes" id="UP000027195"/>
    </source>
</evidence>
<dbReference type="Pfam" id="PF02656">
    <property type="entry name" value="DUF202"/>
    <property type="match status" value="1"/>
</dbReference>
<feature type="compositionally biased region" description="Acidic residues" evidence="6">
    <location>
        <begin position="28"/>
        <end position="37"/>
    </location>
</feature>
<feature type="region of interest" description="Disordered" evidence="6">
    <location>
        <begin position="1"/>
        <end position="83"/>
    </location>
</feature>
<evidence type="ECO:0000256" key="4">
    <source>
        <dbReference type="ARBA" id="ARBA00022989"/>
    </source>
</evidence>
<dbReference type="HOGENOM" id="CLU_053359_3_1_1"/>
<feature type="domain" description="DUF202" evidence="8">
    <location>
        <begin position="101"/>
        <end position="179"/>
    </location>
</feature>
<protein>
    <recommendedName>
        <fullName evidence="8">DUF202 domain-containing protein</fullName>
    </recommendedName>
</protein>
<keyword evidence="2" id="KW-1003">Cell membrane</keyword>
<dbReference type="Proteomes" id="UP000027195">
    <property type="component" value="Unassembled WGS sequence"/>
</dbReference>
<reference evidence="10" key="1">
    <citation type="journal article" date="2014" name="Proc. Natl. Acad. Sci. U.S.A.">
        <title>Extensive sampling of basidiomycete genomes demonstrates inadequacy of the white-rot/brown-rot paradigm for wood decay fungi.</title>
        <authorList>
            <person name="Riley R."/>
            <person name="Salamov A.A."/>
            <person name="Brown D.W."/>
            <person name="Nagy L.G."/>
            <person name="Floudas D."/>
            <person name="Held B.W."/>
            <person name="Levasseur A."/>
            <person name="Lombard V."/>
            <person name="Morin E."/>
            <person name="Otillar R."/>
            <person name="Lindquist E.A."/>
            <person name="Sun H."/>
            <person name="LaButti K.M."/>
            <person name="Schmutz J."/>
            <person name="Jabbour D."/>
            <person name="Luo H."/>
            <person name="Baker S.E."/>
            <person name="Pisabarro A.G."/>
            <person name="Walton J.D."/>
            <person name="Blanchette R.A."/>
            <person name="Henrissat B."/>
            <person name="Martin F."/>
            <person name="Cullen D."/>
            <person name="Hibbett D.S."/>
            <person name="Grigoriev I.V."/>
        </authorList>
    </citation>
    <scope>NUCLEOTIDE SEQUENCE [LARGE SCALE GENOMIC DNA]</scope>
    <source>
        <strain evidence="10">FD-172 SS1</strain>
    </source>
</reference>
<comment type="subcellular location">
    <subcellularLocation>
        <location evidence="1">Cell membrane</location>
        <topology evidence="1">Multi-pass membrane protein</topology>
    </subcellularLocation>
</comment>
<feature type="transmembrane region" description="Helical" evidence="7">
    <location>
        <begin position="152"/>
        <end position="171"/>
    </location>
</feature>
<accession>A0A067M8Y4</accession>
<evidence type="ECO:0000313" key="9">
    <source>
        <dbReference type="EMBL" id="KDQ08302.1"/>
    </source>
</evidence>
<dbReference type="PANTHER" id="PTHR34187">
    <property type="entry name" value="FGR18P"/>
    <property type="match status" value="1"/>
</dbReference>
<evidence type="ECO:0000256" key="1">
    <source>
        <dbReference type="ARBA" id="ARBA00004651"/>
    </source>
</evidence>
<dbReference type="EMBL" id="KL198092">
    <property type="protein sequence ID" value="KDQ08302.1"/>
    <property type="molecule type" value="Genomic_DNA"/>
</dbReference>
<evidence type="ECO:0000256" key="6">
    <source>
        <dbReference type="SAM" id="MobiDB-lite"/>
    </source>
</evidence>
<evidence type="ECO:0000256" key="7">
    <source>
        <dbReference type="SAM" id="Phobius"/>
    </source>
</evidence>
<evidence type="ECO:0000256" key="2">
    <source>
        <dbReference type="ARBA" id="ARBA00022475"/>
    </source>
</evidence>
<dbReference type="OrthoDB" id="199599at2759"/>
<name>A0A067M8Y4_BOTB1</name>
<sequence>MPQPSAGDRDYFSSPRSQLMAIKRAEDEPVFLDDETTPDQPSQSASKPPPPAPENVNTHTRGEPSDASTAINGESHPPPARSWLDRLNPQLILENSGSVARDNLANERTWLAYVRTSLAVASTGVALVQLFTIKASQTPVDPGTPVARIQQFARPLGATTVILGLLVLLLGTTRYFRIQLALVKGVFPPARMTVGFVSVVLCLLVAVVFGILVSVRR</sequence>
<keyword evidence="10" id="KW-1185">Reference proteome</keyword>
<evidence type="ECO:0000259" key="8">
    <source>
        <dbReference type="Pfam" id="PF02656"/>
    </source>
</evidence>
<keyword evidence="5 7" id="KW-0472">Membrane</keyword>
<dbReference type="AlphaFoldDB" id="A0A067M8Y4"/>
<dbReference type="InterPro" id="IPR003807">
    <property type="entry name" value="DUF202"/>
</dbReference>
<organism evidence="9 10">
    <name type="scientific">Botryobasidium botryosum (strain FD-172 SS1)</name>
    <dbReference type="NCBI Taxonomy" id="930990"/>
    <lineage>
        <taxon>Eukaryota</taxon>
        <taxon>Fungi</taxon>
        <taxon>Dikarya</taxon>
        <taxon>Basidiomycota</taxon>
        <taxon>Agaricomycotina</taxon>
        <taxon>Agaricomycetes</taxon>
        <taxon>Cantharellales</taxon>
        <taxon>Botryobasidiaceae</taxon>
        <taxon>Botryobasidium</taxon>
    </lineage>
</organism>
<keyword evidence="3 7" id="KW-0812">Transmembrane</keyword>
<keyword evidence="4 7" id="KW-1133">Transmembrane helix</keyword>
<dbReference type="PANTHER" id="PTHR34187:SF2">
    <property type="entry name" value="DUF202 DOMAIN-CONTAINING PROTEIN"/>
    <property type="match status" value="1"/>
</dbReference>